<keyword evidence="2" id="KW-0614">Plasmid</keyword>
<evidence type="ECO:0000313" key="3">
    <source>
        <dbReference type="Proteomes" id="UP000302218"/>
    </source>
</evidence>
<sequence length="69" mass="8011">MNGELPWWTFVGLVIKEELENYCEKEIHHGQLYPNLDDVVDKGLVEKGELDVFETAFESSGHELYVVDR</sequence>
<dbReference type="KEGG" id="nvr:FEJ81_21805"/>
<dbReference type="InterPro" id="IPR036390">
    <property type="entry name" value="WH_DNA-bd_sf"/>
</dbReference>
<dbReference type="EMBL" id="CP040332">
    <property type="protein sequence ID" value="QCS44920.1"/>
    <property type="molecule type" value="Genomic_DNA"/>
</dbReference>
<dbReference type="OrthoDB" id="381708at2157"/>
<evidence type="ECO:0000313" key="2">
    <source>
        <dbReference type="EMBL" id="QCS44920.1"/>
    </source>
</evidence>
<reference evidence="3" key="1">
    <citation type="submission" date="2019-05" db="EMBL/GenBank/DDBJ databases">
        <title>Genome sequence and methylation pattern of the halophilic Archaeon Natrinema versiforme BOL5-4.</title>
        <authorList>
            <person name="DasSarma P."/>
            <person name="Anton B.P."/>
            <person name="DasSarma S.L."/>
            <person name="Martinez F.L."/>
            <person name="Guzman D."/>
            <person name="Roberts R.J."/>
            <person name="DasSarma S."/>
        </authorList>
    </citation>
    <scope>NUCLEOTIDE SEQUENCE [LARGE SCALE GENOMIC DNA]</scope>
    <source>
        <strain evidence="3">BOL5-4</strain>
        <plasmid evidence="3">pnve414</plasmid>
    </source>
</reference>
<dbReference type="Pfam" id="PF03551">
    <property type="entry name" value="PadR"/>
    <property type="match status" value="1"/>
</dbReference>
<dbReference type="SUPFAM" id="SSF46785">
    <property type="entry name" value="Winged helix' DNA-binding domain"/>
    <property type="match status" value="1"/>
</dbReference>
<organism evidence="2 3">
    <name type="scientific">Natrinema versiforme</name>
    <dbReference type="NCBI Taxonomy" id="88724"/>
    <lineage>
        <taxon>Archaea</taxon>
        <taxon>Methanobacteriati</taxon>
        <taxon>Methanobacteriota</taxon>
        <taxon>Stenosarchaea group</taxon>
        <taxon>Halobacteria</taxon>
        <taxon>Halobacteriales</taxon>
        <taxon>Natrialbaceae</taxon>
        <taxon>Natrinema</taxon>
    </lineage>
</organism>
<name>A0A4P8WN57_9EURY</name>
<geneLocation type="plasmid" evidence="3">
    <name>pnve414</name>
</geneLocation>
<evidence type="ECO:0000259" key="1">
    <source>
        <dbReference type="Pfam" id="PF03551"/>
    </source>
</evidence>
<dbReference type="Proteomes" id="UP000302218">
    <property type="component" value="Plasmid pNVE414"/>
</dbReference>
<feature type="domain" description="Transcription regulator PadR N-terminal" evidence="1">
    <location>
        <begin position="12"/>
        <end position="50"/>
    </location>
</feature>
<accession>A0A4P8WN57</accession>
<proteinExistence type="predicted"/>
<protein>
    <recommendedName>
        <fullName evidence="1">Transcription regulator PadR N-terminal domain-containing protein</fullName>
    </recommendedName>
</protein>
<gene>
    <name evidence="2" type="ORF">FEJ81_21805</name>
</gene>
<dbReference type="InterPro" id="IPR005149">
    <property type="entry name" value="Tscrpt_reg_PadR_N"/>
</dbReference>
<dbReference type="AlphaFoldDB" id="A0A4P8WN57"/>